<dbReference type="EMBL" id="UOFP01000316">
    <property type="protein sequence ID" value="VAW90274.1"/>
    <property type="molecule type" value="Genomic_DNA"/>
</dbReference>
<feature type="compositionally biased region" description="Basic and acidic residues" evidence="1">
    <location>
        <begin position="30"/>
        <end position="39"/>
    </location>
</feature>
<feature type="compositionally biased region" description="Basic and acidic residues" evidence="1">
    <location>
        <begin position="47"/>
        <end position="68"/>
    </location>
</feature>
<organism evidence="2">
    <name type="scientific">hydrothermal vent metagenome</name>
    <dbReference type="NCBI Taxonomy" id="652676"/>
    <lineage>
        <taxon>unclassified sequences</taxon>
        <taxon>metagenomes</taxon>
        <taxon>ecological metagenomes</taxon>
    </lineage>
</organism>
<sequence>MTIEKHTKDELEKLKDRSDIERLKNMTDEEIEEAAKSDPDNPPLTDEQLKKFKRPSEEYRRRFQKNDD</sequence>
<evidence type="ECO:0000313" key="2">
    <source>
        <dbReference type="EMBL" id="VAW90274.1"/>
    </source>
</evidence>
<name>A0A3B1A950_9ZZZZ</name>
<gene>
    <name evidence="2" type="ORF">MNBD_GAMMA18-2329</name>
</gene>
<reference evidence="2" key="1">
    <citation type="submission" date="2018-06" db="EMBL/GenBank/DDBJ databases">
        <authorList>
            <person name="Zhirakovskaya E."/>
        </authorList>
    </citation>
    <scope>NUCLEOTIDE SEQUENCE</scope>
</reference>
<proteinExistence type="predicted"/>
<accession>A0A3B1A950</accession>
<evidence type="ECO:0000256" key="1">
    <source>
        <dbReference type="SAM" id="MobiDB-lite"/>
    </source>
</evidence>
<protein>
    <submittedName>
        <fullName evidence="2">Uncharacterized protein</fullName>
    </submittedName>
</protein>
<feature type="region of interest" description="Disordered" evidence="1">
    <location>
        <begin position="30"/>
        <end position="68"/>
    </location>
</feature>
<dbReference type="AlphaFoldDB" id="A0A3B1A950"/>